<dbReference type="AlphaFoldDB" id="A0A2S7X1R2"/>
<dbReference type="InterPro" id="IPR052934">
    <property type="entry name" value="Methyl-DNA_Rec/Restrict_Enz"/>
</dbReference>
<proteinExistence type="predicted"/>
<dbReference type="GO" id="GO:0016887">
    <property type="term" value="F:ATP hydrolysis activity"/>
    <property type="evidence" value="ECO:0007669"/>
    <property type="project" value="InterPro"/>
</dbReference>
<dbReference type="InterPro" id="IPR027417">
    <property type="entry name" value="P-loop_NTPase"/>
</dbReference>
<accession>A0A2S7X1R2</accession>
<feature type="domain" description="ATPase dynein-related AAA" evidence="1">
    <location>
        <begin position="159"/>
        <end position="320"/>
    </location>
</feature>
<dbReference type="RefSeq" id="WP_105064511.1">
    <property type="nucleotide sequence ID" value="NZ_BSOU01000014.1"/>
</dbReference>
<reference evidence="2 3" key="1">
    <citation type="submission" date="2016-12" db="EMBL/GenBank/DDBJ databases">
        <title>Diversity of luminous bacteria.</title>
        <authorList>
            <person name="Yoshizawa S."/>
            <person name="Kogure K."/>
        </authorList>
    </citation>
    <scope>NUCLEOTIDE SEQUENCE [LARGE SCALE GENOMIC DNA]</scope>
    <source>
        <strain evidence="2 3">NBRC 105001</strain>
    </source>
</reference>
<dbReference type="SUPFAM" id="SSF52540">
    <property type="entry name" value="P-loop containing nucleoside triphosphate hydrolases"/>
    <property type="match status" value="1"/>
</dbReference>
<dbReference type="PANTHER" id="PTHR37291:SF1">
    <property type="entry name" value="TYPE IV METHYL-DIRECTED RESTRICTION ENZYME ECOKMCRB SUBUNIT"/>
    <property type="match status" value="1"/>
</dbReference>
<dbReference type="Gene3D" id="3.40.50.300">
    <property type="entry name" value="P-loop containing nucleotide triphosphate hydrolases"/>
    <property type="match status" value="1"/>
</dbReference>
<dbReference type="Proteomes" id="UP000239273">
    <property type="component" value="Unassembled WGS sequence"/>
</dbReference>
<comment type="caution">
    <text evidence="2">The sequence shown here is derived from an EMBL/GenBank/DDBJ whole genome shotgun (WGS) entry which is preliminary data.</text>
</comment>
<dbReference type="EMBL" id="MSCP01000005">
    <property type="protein sequence ID" value="PQJ83591.1"/>
    <property type="molecule type" value="Genomic_DNA"/>
</dbReference>
<dbReference type="InterPro" id="IPR011704">
    <property type="entry name" value="ATPase_dyneun-rel_AAA"/>
</dbReference>
<dbReference type="GO" id="GO:0005524">
    <property type="term" value="F:ATP binding"/>
    <property type="evidence" value="ECO:0007669"/>
    <property type="project" value="InterPro"/>
</dbReference>
<evidence type="ECO:0000313" key="2">
    <source>
        <dbReference type="EMBL" id="PQJ83591.1"/>
    </source>
</evidence>
<dbReference type="PANTHER" id="PTHR37291">
    <property type="entry name" value="5-METHYLCYTOSINE-SPECIFIC RESTRICTION ENZYME B"/>
    <property type="match status" value="1"/>
</dbReference>
<evidence type="ECO:0000313" key="3">
    <source>
        <dbReference type="Proteomes" id="UP000239273"/>
    </source>
</evidence>
<dbReference type="Pfam" id="PF07728">
    <property type="entry name" value="AAA_5"/>
    <property type="match status" value="1"/>
</dbReference>
<name>A0A2S7X1R2_9GAMM</name>
<dbReference type="OrthoDB" id="9781481at2"/>
<sequence length="465" mass="52208">MFEGSLNSFVIKCSELQSNMSIECSPISPSLIFSNTGKGGIPKYFSVTLLQLIGVLGDIKSELPHFINGVEYIEKPWRDKFSSYIKDPVVNALSTVQTLPLYCLINKVICITNKLQNYTERSMPLTDSYLSTAIEYLQSQQPEISLAIHYRSDILASNIIYYGAPGTGKSHTIDEETKGAHKVVTVFHPDTQYSDFVGSLKPKMEKDTITYQFRPGPFTNALIKAYEAPSEHVYLVIEEINRASAAAVFGELFQLLDRQDGASKYAIDATDLDMLDYINSKLSLDNKILQLNIPSNLSLLATMNSSDQAVMPMDTAFKRRWSFKYIEIDFNNDAVPQGTFCITTSNGKFNISWSNFAQIINDTLIDCSIPEDRLLGPFFLTSEEIVNSEIAKATLSGKLFVYLWDDVLRNFGHEKIFSASYKTFGRLSSAFNKDKAIFNKQISDSIEEKGIKCEEVIEAESETEE</sequence>
<protein>
    <recommendedName>
        <fullName evidence="1">ATPase dynein-related AAA domain-containing protein</fullName>
    </recommendedName>
</protein>
<organism evidence="2 3">
    <name type="scientific">Aliivibrio sifiae</name>
    <dbReference type="NCBI Taxonomy" id="566293"/>
    <lineage>
        <taxon>Bacteria</taxon>
        <taxon>Pseudomonadati</taxon>
        <taxon>Pseudomonadota</taxon>
        <taxon>Gammaproteobacteria</taxon>
        <taxon>Vibrionales</taxon>
        <taxon>Vibrionaceae</taxon>
        <taxon>Aliivibrio</taxon>
    </lineage>
</organism>
<evidence type="ECO:0000259" key="1">
    <source>
        <dbReference type="Pfam" id="PF07728"/>
    </source>
</evidence>
<gene>
    <name evidence="2" type="ORF">BTO23_20860</name>
</gene>